<reference evidence="1" key="1">
    <citation type="journal article" date="2019" name="Science">
        <title>Mutation of a bHLH transcription factor allowed almond domestication.</title>
        <authorList>
            <person name="Sanchez-Perez R."/>
            <person name="Pavan S."/>
            <person name="Mazzeo R."/>
            <person name="Moldovan C."/>
            <person name="Aiese Cigliano R."/>
            <person name="Del Cueto J."/>
            <person name="Ricciardi F."/>
            <person name="Lotti C."/>
            <person name="Ricciardi L."/>
            <person name="Dicenta F."/>
            <person name="Lopez-Marques R.L."/>
            <person name="Lindberg Moller B."/>
        </authorList>
    </citation>
    <scope>NUCLEOTIDE SEQUENCE</scope>
</reference>
<sequence>ASFAVFDTRGLDVWLADDSIGIWFLTPQLIKEVEIGTKFHLGAPVSSGGFDLKCYLRGGLICTVILVLGTKFQLGARMLNMSYFLLCCHMHPNACRLLESHTVERKKGFSELLSDFIFLVPESREATNSEFLRPSNIVDREELLPRGEVTLRLIFVVALFSRRVSGVRFQVNGFQEFDFKLMLMAKPQEQLALEAWENGDALKRCLILSDMIRAKSFVQQLLSLNGVLGLKLLKFVMEAVSFFEGSVSDSSLCTELIEQFFQIADGNRCVAGCVSFIGSIMLWSSVIRLFPAACRYSVLSMYPPEICADIELLRNHYSSLFTRDRQTLSKPPNEQYSSLFITDLSKPPNDSIQITLSKPPNEQ</sequence>
<organism evidence="1">
    <name type="scientific">Prunus dulcis</name>
    <name type="common">Almond</name>
    <name type="synonym">Amygdalus dulcis</name>
    <dbReference type="NCBI Taxonomy" id="3755"/>
    <lineage>
        <taxon>Eukaryota</taxon>
        <taxon>Viridiplantae</taxon>
        <taxon>Streptophyta</taxon>
        <taxon>Embryophyta</taxon>
        <taxon>Tracheophyta</taxon>
        <taxon>Spermatophyta</taxon>
        <taxon>Magnoliopsida</taxon>
        <taxon>eudicotyledons</taxon>
        <taxon>Gunneridae</taxon>
        <taxon>Pentapetalae</taxon>
        <taxon>rosids</taxon>
        <taxon>fabids</taxon>
        <taxon>Rosales</taxon>
        <taxon>Rosaceae</taxon>
        <taxon>Amygdaloideae</taxon>
        <taxon>Amygdaleae</taxon>
        <taxon>Prunus</taxon>
    </lineage>
</organism>
<accession>A0A4Y1QT00</accession>
<protein>
    <submittedName>
        <fullName evidence="1">Uncharacterized protein</fullName>
    </submittedName>
</protein>
<dbReference type="EMBL" id="AP019297">
    <property type="protein sequence ID" value="BBG94951.1"/>
    <property type="molecule type" value="Genomic_DNA"/>
</dbReference>
<proteinExistence type="predicted"/>
<evidence type="ECO:0000313" key="1">
    <source>
        <dbReference type="EMBL" id="BBG94951.1"/>
    </source>
</evidence>
<feature type="non-terminal residue" evidence="1">
    <location>
        <position position="1"/>
    </location>
</feature>
<dbReference type="AlphaFoldDB" id="A0A4Y1QT00"/>
<name>A0A4Y1QT00_PRUDU</name>
<gene>
    <name evidence="1" type="ORF">Prudu_003358</name>
</gene>